<dbReference type="EMBL" id="LN907827">
    <property type="protein sequence ID" value="CUU23470.1"/>
    <property type="molecule type" value="Genomic_DNA"/>
</dbReference>
<organism evidence="1 2">
    <name type="scientific">Duffyella gerundensis</name>
    <dbReference type="NCBI Taxonomy" id="1619313"/>
    <lineage>
        <taxon>Bacteria</taxon>
        <taxon>Pseudomonadati</taxon>
        <taxon>Pseudomonadota</taxon>
        <taxon>Gammaproteobacteria</taxon>
        <taxon>Enterobacterales</taxon>
        <taxon>Erwiniaceae</taxon>
        <taxon>Duffyella</taxon>
    </lineage>
</organism>
<dbReference type="Proteomes" id="UP000059419">
    <property type="component" value="Chromosome 1"/>
</dbReference>
<evidence type="ECO:0000313" key="2">
    <source>
        <dbReference type="Proteomes" id="UP000059419"/>
    </source>
</evidence>
<dbReference type="PATRIC" id="fig|1619313.3.peg.1280"/>
<dbReference type="AlphaFoldDB" id="A0A0U5KZD7"/>
<dbReference type="STRING" id="1619313.EM595_1236"/>
<protein>
    <submittedName>
        <fullName evidence="1">Uncharacterized protein</fullName>
    </submittedName>
</protein>
<name>A0A0U5KZD7_9GAMM</name>
<dbReference type="KEGG" id="ege:EM595_1236"/>
<proteinExistence type="predicted"/>
<reference evidence="2" key="1">
    <citation type="submission" date="2015-11" db="EMBL/GenBank/DDBJ databases">
        <authorList>
            <person name="Blom J."/>
        </authorList>
    </citation>
    <scope>NUCLEOTIDE SEQUENCE [LARGE SCALE GENOMIC DNA]</scope>
</reference>
<evidence type="ECO:0000313" key="1">
    <source>
        <dbReference type="EMBL" id="CUU23470.1"/>
    </source>
</evidence>
<sequence length="32" mass="3652">MSILSGQNRLKSQCAFLWKCKSEQKAITDSYS</sequence>
<keyword evidence="2" id="KW-1185">Reference proteome</keyword>
<gene>
    <name evidence="1" type="ORF">EM595_1236</name>
</gene>
<accession>A0A0U5KZD7</accession>